<protein>
    <submittedName>
        <fullName evidence="11">L-asparagine permease</fullName>
    </submittedName>
</protein>
<feature type="transmembrane region" description="Helical" evidence="9">
    <location>
        <begin position="162"/>
        <end position="184"/>
    </location>
</feature>
<dbReference type="Proteomes" id="UP000017944">
    <property type="component" value="Unassembled WGS sequence"/>
</dbReference>
<comment type="similarity">
    <text evidence="2">Belongs to the amino acid-polyamine-organocation (APC) superfamily. Amino acid transporter (AAT) (TC 2.A.3.1) family.</text>
</comment>
<feature type="transmembrane region" description="Helical" evidence="9">
    <location>
        <begin position="124"/>
        <end position="150"/>
    </location>
</feature>
<dbReference type="PANTHER" id="PTHR43495">
    <property type="entry name" value="GABA PERMEASE"/>
    <property type="match status" value="1"/>
</dbReference>
<comment type="caution">
    <text evidence="11">The sequence shown here is derived from an EMBL/GenBank/DDBJ whole genome shotgun (WGS) entry which is preliminary data.</text>
</comment>
<evidence type="ECO:0000256" key="8">
    <source>
        <dbReference type="ARBA" id="ARBA00023136"/>
    </source>
</evidence>
<keyword evidence="4" id="KW-1003">Cell membrane</keyword>
<dbReference type="InterPro" id="IPR004840">
    <property type="entry name" value="Amino_acid_permease_CS"/>
</dbReference>
<dbReference type="PATRIC" id="fig|1401327.3.peg.3590"/>
<name>A0A090NW67_SHIDY</name>
<feature type="transmembrane region" description="Helical" evidence="9">
    <location>
        <begin position="397"/>
        <end position="420"/>
    </location>
</feature>
<dbReference type="GO" id="GO:0005886">
    <property type="term" value="C:plasma membrane"/>
    <property type="evidence" value="ECO:0007669"/>
    <property type="project" value="UniProtKB-SubCell"/>
</dbReference>
<dbReference type="InterPro" id="IPR004841">
    <property type="entry name" value="AA-permease/SLC12A_dom"/>
</dbReference>
<feature type="transmembrane region" description="Helical" evidence="9">
    <location>
        <begin position="319"/>
        <end position="347"/>
    </location>
</feature>
<dbReference type="Pfam" id="PF00324">
    <property type="entry name" value="AA_permease"/>
    <property type="match status" value="1"/>
</dbReference>
<keyword evidence="8 9" id="KW-0472">Membrane</keyword>
<evidence type="ECO:0000313" key="11">
    <source>
        <dbReference type="EMBL" id="ESU77233.1"/>
    </source>
</evidence>
<evidence type="ECO:0000256" key="4">
    <source>
        <dbReference type="ARBA" id="ARBA00022475"/>
    </source>
</evidence>
<evidence type="ECO:0000256" key="3">
    <source>
        <dbReference type="ARBA" id="ARBA00022448"/>
    </source>
</evidence>
<keyword evidence="5 9" id="KW-0812">Transmembrane</keyword>
<dbReference type="PROSITE" id="PS00218">
    <property type="entry name" value="AMINO_ACID_PERMEASE_1"/>
    <property type="match status" value="1"/>
</dbReference>
<dbReference type="EMBL" id="AXUT01000407">
    <property type="protein sequence ID" value="ESU77233.1"/>
    <property type="molecule type" value="Genomic_DNA"/>
</dbReference>
<evidence type="ECO:0000256" key="1">
    <source>
        <dbReference type="ARBA" id="ARBA00004429"/>
    </source>
</evidence>
<evidence type="ECO:0000259" key="10">
    <source>
        <dbReference type="Pfam" id="PF00324"/>
    </source>
</evidence>
<sequence length="516" mass="56245">MFMATYMTFSLKQSGRAMSKHDTDTSDQHAAKRRWLNAHEEGYHKAMGNRQVQMIAIGGAIGTGLFLGAGARLQMAGPALALVYLICGLFSFFILRALGELVLHRPSSGSFVSYAREFLGEKAAYVAGWMYFINWAMTGIVDITAVALYMHYWGAFGGVPQWVFALAALTIVGTMNMIGVKWFAEMEFWFALIKVLAIVTFLVVGTVFLGSGQPLDGNTTGFHLITDNGGFFPHGLLPALVLIQGVVFAFASIEMVGTAAGECKDPQTMVPKAINSVIWRIGLFYVGSVVLLVMLLPWSAYQAGQSPFVTFFSKLGVPYIGSIMNIVVLTAALSSLNSGLYCTGRILRSMAMGGSAPSFMAKMSRQHVPYAGILATLVVYVVGVFLNYLVPSRVFEIVLNFASLGIIASWTFIIVCQMRLRKAIKEGKAADVSFKLPGAPFTSWLTLLFLLSVLVLMAFDYPNGTYTIAALPIIGILLVIGWFGVRKRVAEIHSTTPVVEEDEEKQEIVFKPETAS</sequence>
<dbReference type="Gene3D" id="1.20.1740.10">
    <property type="entry name" value="Amino acid/polyamine transporter I"/>
    <property type="match status" value="1"/>
</dbReference>
<evidence type="ECO:0000256" key="6">
    <source>
        <dbReference type="ARBA" id="ARBA00022970"/>
    </source>
</evidence>
<reference evidence="11 12" key="1">
    <citation type="submission" date="2013-10" db="EMBL/GenBank/DDBJ databases">
        <title>Draft genomes and the virulence plasmids of Sd1617 vaccine constructs: WRSd3 and WRSd5.</title>
        <authorList>
            <person name="Aksomboon Vongsawan A."/>
            <person name="Venkatesan M.M."/>
            <person name="Vaisvil B."/>
            <person name="Emel G."/>
            <person name="Kepatral V."/>
            <person name="Sethabutr O."/>
            <person name="Serichantalergs O."/>
            <person name="Mason C."/>
        </authorList>
    </citation>
    <scope>NUCLEOTIDE SEQUENCE [LARGE SCALE GENOMIC DNA]</scope>
    <source>
        <strain evidence="11 12">WRSd3</strain>
    </source>
</reference>
<feature type="transmembrane region" description="Helical" evidence="9">
    <location>
        <begin position="191"/>
        <end position="211"/>
    </location>
</feature>
<evidence type="ECO:0000256" key="5">
    <source>
        <dbReference type="ARBA" id="ARBA00022692"/>
    </source>
</evidence>
<feature type="domain" description="Amino acid permease/ SLC12A" evidence="10">
    <location>
        <begin position="52"/>
        <end position="493"/>
    </location>
</feature>
<dbReference type="PANTHER" id="PTHR43495:SF1">
    <property type="entry name" value="L-ASPARAGINE PERMEASE"/>
    <property type="match status" value="1"/>
</dbReference>
<proteinExistence type="inferred from homology"/>
<feature type="transmembrane region" description="Helical" evidence="9">
    <location>
        <begin position="79"/>
        <end position="103"/>
    </location>
</feature>
<accession>A0A090NW67</accession>
<dbReference type="GO" id="GO:0006865">
    <property type="term" value="P:amino acid transport"/>
    <property type="evidence" value="ECO:0007669"/>
    <property type="project" value="UniProtKB-KW"/>
</dbReference>
<dbReference type="FunFam" id="1.20.1740.10:FF:000001">
    <property type="entry name" value="Amino acid permease"/>
    <property type="match status" value="1"/>
</dbReference>
<evidence type="ECO:0000313" key="12">
    <source>
        <dbReference type="Proteomes" id="UP000017944"/>
    </source>
</evidence>
<organism evidence="11 12">
    <name type="scientific">Shigella dysenteriae WRSd3</name>
    <dbReference type="NCBI Taxonomy" id="1401327"/>
    <lineage>
        <taxon>Bacteria</taxon>
        <taxon>Pseudomonadati</taxon>
        <taxon>Pseudomonadota</taxon>
        <taxon>Gammaproteobacteria</taxon>
        <taxon>Enterobacterales</taxon>
        <taxon>Enterobacteriaceae</taxon>
        <taxon>Shigella</taxon>
    </lineage>
</organism>
<feature type="transmembrane region" description="Helical" evidence="9">
    <location>
        <begin position="465"/>
        <end position="485"/>
    </location>
</feature>
<feature type="transmembrane region" description="Helical" evidence="9">
    <location>
        <begin position="54"/>
        <end position="73"/>
    </location>
</feature>
<evidence type="ECO:0000256" key="2">
    <source>
        <dbReference type="ARBA" id="ARBA00008583"/>
    </source>
</evidence>
<keyword evidence="7 9" id="KW-1133">Transmembrane helix</keyword>
<evidence type="ECO:0000256" key="9">
    <source>
        <dbReference type="SAM" id="Phobius"/>
    </source>
</evidence>
<dbReference type="NCBIfam" id="NF011623">
    <property type="entry name" value="PRK15049.1"/>
    <property type="match status" value="1"/>
</dbReference>
<evidence type="ECO:0000256" key="7">
    <source>
        <dbReference type="ARBA" id="ARBA00022989"/>
    </source>
</evidence>
<keyword evidence="3" id="KW-0813">Transport</keyword>
<keyword evidence="6" id="KW-0029">Amino-acid transport</keyword>
<dbReference type="PIRSF" id="PIRSF006060">
    <property type="entry name" value="AA_transporter"/>
    <property type="match status" value="1"/>
</dbReference>
<dbReference type="GO" id="GO:0055085">
    <property type="term" value="P:transmembrane transport"/>
    <property type="evidence" value="ECO:0007669"/>
    <property type="project" value="InterPro"/>
</dbReference>
<comment type="subcellular location">
    <subcellularLocation>
        <location evidence="1">Cell inner membrane</location>
        <topology evidence="1">Multi-pass membrane protein</topology>
    </subcellularLocation>
</comment>
<feature type="transmembrane region" description="Helical" evidence="9">
    <location>
        <begin position="441"/>
        <end position="459"/>
    </location>
</feature>
<dbReference type="AlphaFoldDB" id="A0A090NW67"/>
<feature type="transmembrane region" description="Helical" evidence="9">
    <location>
        <begin position="368"/>
        <end position="391"/>
    </location>
</feature>
<gene>
    <name evidence="11" type="ORF">WRSd3_03872</name>
</gene>
<feature type="transmembrane region" description="Helical" evidence="9">
    <location>
        <begin position="231"/>
        <end position="256"/>
    </location>
</feature>
<feature type="transmembrane region" description="Helical" evidence="9">
    <location>
        <begin position="277"/>
        <end position="299"/>
    </location>
</feature>